<dbReference type="Proteomes" id="UP001151760">
    <property type="component" value="Unassembled WGS sequence"/>
</dbReference>
<evidence type="ECO:0000313" key="1">
    <source>
        <dbReference type="EMBL" id="GJT32401.1"/>
    </source>
</evidence>
<comment type="caution">
    <text evidence="1">The sequence shown here is derived from an EMBL/GenBank/DDBJ whole genome shotgun (WGS) entry which is preliminary data.</text>
</comment>
<evidence type="ECO:0000313" key="2">
    <source>
        <dbReference type="Proteomes" id="UP001151760"/>
    </source>
</evidence>
<organism evidence="1 2">
    <name type="scientific">Tanacetum coccineum</name>
    <dbReference type="NCBI Taxonomy" id="301880"/>
    <lineage>
        <taxon>Eukaryota</taxon>
        <taxon>Viridiplantae</taxon>
        <taxon>Streptophyta</taxon>
        <taxon>Embryophyta</taxon>
        <taxon>Tracheophyta</taxon>
        <taxon>Spermatophyta</taxon>
        <taxon>Magnoliopsida</taxon>
        <taxon>eudicotyledons</taxon>
        <taxon>Gunneridae</taxon>
        <taxon>Pentapetalae</taxon>
        <taxon>asterids</taxon>
        <taxon>campanulids</taxon>
        <taxon>Asterales</taxon>
        <taxon>Asteraceae</taxon>
        <taxon>Asteroideae</taxon>
        <taxon>Anthemideae</taxon>
        <taxon>Anthemidinae</taxon>
        <taxon>Tanacetum</taxon>
    </lineage>
</organism>
<name>A0ABQ5D2J1_9ASTR</name>
<dbReference type="EMBL" id="BQNB010014790">
    <property type="protein sequence ID" value="GJT32401.1"/>
    <property type="molecule type" value="Genomic_DNA"/>
</dbReference>
<keyword evidence="2" id="KW-1185">Reference proteome</keyword>
<reference evidence="1" key="1">
    <citation type="journal article" date="2022" name="Int. J. Mol. Sci.">
        <title>Draft Genome of Tanacetum Coccineum: Genomic Comparison of Closely Related Tanacetum-Family Plants.</title>
        <authorList>
            <person name="Yamashiro T."/>
            <person name="Shiraishi A."/>
            <person name="Nakayama K."/>
            <person name="Satake H."/>
        </authorList>
    </citation>
    <scope>NUCLEOTIDE SEQUENCE</scope>
</reference>
<sequence>MALKQLIIDQLNIEVDADMKIINRITTLLRELLVDEDERESRMEEIKKLPPTRLHQYSHLYLVLLNEKDYKKMKILTDMLVKIRALVNQKMDMLKEIIEI</sequence>
<gene>
    <name evidence="1" type="ORF">Tco_0922820</name>
</gene>
<proteinExistence type="predicted"/>
<reference evidence="1" key="2">
    <citation type="submission" date="2022-01" db="EMBL/GenBank/DDBJ databases">
        <authorList>
            <person name="Yamashiro T."/>
            <person name="Shiraishi A."/>
            <person name="Satake H."/>
            <person name="Nakayama K."/>
        </authorList>
    </citation>
    <scope>NUCLEOTIDE SEQUENCE</scope>
</reference>
<accession>A0ABQ5D2J1</accession>
<protein>
    <submittedName>
        <fullName evidence="1">Uncharacterized protein</fullName>
    </submittedName>
</protein>